<dbReference type="AlphaFoldDB" id="I7MJP0"/>
<evidence type="ECO:0000313" key="1">
    <source>
        <dbReference type="EMBL" id="EAR96492.2"/>
    </source>
</evidence>
<sequence>MDQIQQAQIKCSNHTDKQATHLFVSPPFSFITVFTCDICAISDEYQTFTKFALSVIMEEKKDYIIKGLPYLSEPDSLKQFAEKVKQLKSDQSARQEYYKSIEDLIHSYTNDLIEAMQEIKKIYLSKQDLFEPSEFYDFYFQISQREKLKNIIQNTNDQQNFNLFNFFFQLHSQQYSNQQILKQKLEILNKISQKKDINLLKKELQQIVNGVKNLADRLKTDLQVDNISQNNIQQKNQNNQIIVQQEESKQDNSENLNIINIIDNNTKQTVNQNIIDKNNNVQQQLLNYISVNDNLNQNYNNIINKNQNIYYNDNNFQVENKLNFLCQFDNQKENNNHQPQPIQFKRYIQTENINNEQNTYLLQEMVFRRPLQTANNGELQKNNNYTYRNKSMNHQEPVQCQFAKVISKNKNNTNQQMPNQVNQFRQDQMLQINQNNQDKINKNNNHQHKNNTQQFKQTIIQQREEIIEKKESNGKKIFLNTQQKILQDIIKMSLIAYKQNYLGKLVLGEKYKILSQIKEEEIQIGAIDCIINKDMINQKIKIIFQFQKTSMFQAIGLINQELLLKQKNRVSFLEDCQQQNLISNKGLCALKQEFVEFQFESNQTIEITFKENEIKFYNRTTKKGYNQKFSFQEKTIYRLGFILSGQSQLQII</sequence>
<reference evidence="2" key="1">
    <citation type="journal article" date="2006" name="PLoS Biol.">
        <title>Macronuclear genome sequence of the ciliate Tetrahymena thermophila, a model eukaryote.</title>
        <authorList>
            <person name="Eisen J.A."/>
            <person name="Coyne R.S."/>
            <person name="Wu M."/>
            <person name="Wu D."/>
            <person name="Thiagarajan M."/>
            <person name="Wortman J.R."/>
            <person name="Badger J.H."/>
            <person name="Ren Q."/>
            <person name="Amedeo P."/>
            <person name="Jones K.M."/>
            <person name="Tallon L.J."/>
            <person name="Delcher A.L."/>
            <person name="Salzberg S.L."/>
            <person name="Silva J.C."/>
            <person name="Haas B.J."/>
            <person name="Majoros W.H."/>
            <person name="Farzad M."/>
            <person name="Carlton J.M."/>
            <person name="Smith R.K. Jr."/>
            <person name="Garg J."/>
            <person name="Pearlman R.E."/>
            <person name="Karrer K.M."/>
            <person name="Sun L."/>
            <person name="Manning G."/>
            <person name="Elde N.C."/>
            <person name="Turkewitz A.P."/>
            <person name="Asai D.J."/>
            <person name="Wilkes D.E."/>
            <person name="Wang Y."/>
            <person name="Cai H."/>
            <person name="Collins K."/>
            <person name="Stewart B.A."/>
            <person name="Lee S.R."/>
            <person name="Wilamowska K."/>
            <person name="Weinberg Z."/>
            <person name="Ruzzo W.L."/>
            <person name="Wloga D."/>
            <person name="Gaertig J."/>
            <person name="Frankel J."/>
            <person name="Tsao C.-C."/>
            <person name="Gorovsky M.A."/>
            <person name="Keeling P.J."/>
            <person name="Waller R.F."/>
            <person name="Patron N.J."/>
            <person name="Cherry J.M."/>
            <person name="Stover N.A."/>
            <person name="Krieger C.J."/>
            <person name="del Toro C."/>
            <person name="Ryder H.F."/>
            <person name="Williamson S.C."/>
            <person name="Barbeau R.A."/>
            <person name="Hamilton E.P."/>
            <person name="Orias E."/>
        </authorList>
    </citation>
    <scope>NUCLEOTIDE SEQUENCE [LARGE SCALE GENOMIC DNA]</scope>
    <source>
        <strain evidence="2">SB210</strain>
    </source>
</reference>
<dbReference type="GeneID" id="7833533"/>
<dbReference type="EMBL" id="GG662693">
    <property type="protein sequence ID" value="EAR96492.2"/>
    <property type="molecule type" value="Genomic_DNA"/>
</dbReference>
<evidence type="ECO:0000313" key="2">
    <source>
        <dbReference type="Proteomes" id="UP000009168"/>
    </source>
</evidence>
<protein>
    <submittedName>
        <fullName evidence="1">Uncharacterized protein</fullName>
    </submittedName>
</protein>
<gene>
    <name evidence="1" type="ORF">TTHERM_00191610</name>
</gene>
<dbReference type="RefSeq" id="XP_001016737.2">
    <property type="nucleotide sequence ID" value="XM_001016737.2"/>
</dbReference>
<proteinExistence type="predicted"/>
<name>I7MJP0_TETTS</name>
<dbReference type="KEGG" id="tet:TTHERM_00191610"/>
<accession>I7MJP0</accession>
<keyword evidence="2" id="KW-1185">Reference proteome</keyword>
<organism evidence="1 2">
    <name type="scientific">Tetrahymena thermophila (strain SB210)</name>
    <dbReference type="NCBI Taxonomy" id="312017"/>
    <lineage>
        <taxon>Eukaryota</taxon>
        <taxon>Sar</taxon>
        <taxon>Alveolata</taxon>
        <taxon>Ciliophora</taxon>
        <taxon>Intramacronucleata</taxon>
        <taxon>Oligohymenophorea</taxon>
        <taxon>Hymenostomatida</taxon>
        <taxon>Tetrahymenina</taxon>
        <taxon>Tetrahymenidae</taxon>
        <taxon>Tetrahymena</taxon>
    </lineage>
</organism>
<dbReference type="Proteomes" id="UP000009168">
    <property type="component" value="Unassembled WGS sequence"/>
</dbReference>
<dbReference type="InParanoid" id="I7MJP0"/>